<proteinExistence type="predicted"/>
<feature type="transmembrane region" description="Helical" evidence="1">
    <location>
        <begin position="29"/>
        <end position="47"/>
    </location>
</feature>
<keyword evidence="3" id="KW-1185">Reference proteome</keyword>
<dbReference type="EMBL" id="LZZM01000080">
    <property type="protein sequence ID" value="OOM80587.1"/>
    <property type="molecule type" value="Genomic_DNA"/>
</dbReference>
<dbReference type="RefSeq" id="WP_077846465.1">
    <property type="nucleotide sequence ID" value="NZ_LZZM01000080.1"/>
</dbReference>
<evidence type="ECO:0000256" key="1">
    <source>
        <dbReference type="SAM" id="Phobius"/>
    </source>
</evidence>
<gene>
    <name evidence="2" type="ORF">CLPUN_12530</name>
</gene>
<organism evidence="2 3">
    <name type="scientific">Clostridium puniceum</name>
    <dbReference type="NCBI Taxonomy" id="29367"/>
    <lineage>
        <taxon>Bacteria</taxon>
        <taxon>Bacillati</taxon>
        <taxon>Bacillota</taxon>
        <taxon>Clostridia</taxon>
        <taxon>Eubacteriales</taxon>
        <taxon>Clostridiaceae</taxon>
        <taxon>Clostridium</taxon>
    </lineage>
</organism>
<protein>
    <submittedName>
        <fullName evidence="2">Flp/Fap pilin component</fullName>
    </submittedName>
</protein>
<name>A0A1S8TS76_9CLOT</name>
<dbReference type="STRING" id="29367.CLPUN_12530"/>
<dbReference type="OrthoDB" id="9939721at2"/>
<dbReference type="Proteomes" id="UP000190890">
    <property type="component" value="Unassembled WGS sequence"/>
</dbReference>
<keyword evidence="1" id="KW-0812">Transmembrane</keyword>
<reference evidence="2 3" key="1">
    <citation type="submission" date="2016-05" db="EMBL/GenBank/DDBJ databases">
        <title>Microbial solvent formation.</title>
        <authorList>
            <person name="Poehlein A."/>
            <person name="Montoya Solano J.D."/>
            <person name="Flitsch S."/>
            <person name="Krabben P."/>
            <person name="Duerre P."/>
            <person name="Daniel R."/>
        </authorList>
    </citation>
    <scope>NUCLEOTIDE SEQUENCE [LARGE SCALE GENOMIC DNA]</scope>
    <source>
        <strain evidence="2 3">DSM 2619</strain>
    </source>
</reference>
<evidence type="ECO:0000313" key="2">
    <source>
        <dbReference type="EMBL" id="OOM80587.1"/>
    </source>
</evidence>
<evidence type="ECO:0000313" key="3">
    <source>
        <dbReference type="Proteomes" id="UP000190890"/>
    </source>
</evidence>
<dbReference type="AlphaFoldDB" id="A0A1S8TS76"/>
<keyword evidence="1" id="KW-0472">Membrane</keyword>
<comment type="caution">
    <text evidence="2">The sequence shown here is derived from an EMBL/GenBank/DDBJ whole genome shotgun (WGS) entry which is preliminary data.</text>
</comment>
<dbReference type="InterPro" id="IPR007047">
    <property type="entry name" value="Flp_Fap"/>
</dbReference>
<accession>A0A1S8TS76</accession>
<sequence length="65" mass="7151">MLNKLILKFYIKGYNFIKNDNKGQSLVEYGLIIALIAIVAIALLTDIGKGITHTFEKIKGALPTS</sequence>
<dbReference type="Pfam" id="PF04964">
    <property type="entry name" value="Flp_Fap"/>
    <property type="match status" value="1"/>
</dbReference>
<keyword evidence="1" id="KW-1133">Transmembrane helix</keyword>